<dbReference type="EMBL" id="QOUX01000025">
    <property type="protein sequence ID" value="RXJ02433.1"/>
    <property type="molecule type" value="Genomic_DNA"/>
</dbReference>
<reference evidence="3 4" key="1">
    <citation type="journal article" date="2019" name="Int. J. Syst. Evol. Microbiol.">
        <title>Anaerobacillus alkaliphilus sp. nov., a novel alkaliphilic and moderately halophilic bacterium.</title>
        <authorList>
            <person name="Borsodi A.K."/>
            <person name="Aszalos J.M."/>
            <person name="Bihari P."/>
            <person name="Nagy I."/>
            <person name="Schumann P."/>
            <person name="Sproer C."/>
            <person name="Kovacs A.L."/>
            <person name="Boka K."/>
            <person name="Dobosy P."/>
            <person name="Ovari M."/>
            <person name="Szili-Kovacs T."/>
            <person name="Toth E."/>
        </authorList>
    </citation>
    <scope>NUCLEOTIDE SEQUENCE [LARGE SCALE GENOMIC DNA]</scope>
    <source>
        <strain evidence="3 4">B16-10</strain>
    </source>
</reference>
<dbReference type="Pfam" id="PF13786">
    <property type="entry name" value="DUF4179"/>
    <property type="match status" value="1"/>
</dbReference>
<name>A0A4Q0VVC4_9BACI</name>
<keyword evidence="1" id="KW-0812">Transmembrane</keyword>
<proteinExistence type="predicted"/>
<keyword evidence="1" id="KW-0472">Membrane</keyword>
<dbReference type="InterPro" id="IPR025436">
    <property type="entry name" value="DUF4179"/>
</dbReference>
<evidence type="ECO:0000259" key="2">
    <source>
        <dbReference type="Pfam" id="PF13786"/>
    </source>
</evidence>
<protein>
    <submittedName>
        <fullName evidence="3">DUF4179 domain-containing protein</fullName>
    </submittedName>
</protein>
<comment type="caution">
    <text evidence="3">The sequence shown here is derived from an EMBL/GenBank/DDBJ whole genome shotgun (WGS) entry which is preliminary data.</text>
</comment>
<feature type="transmembrane region" description="Helical" evidence="1">
    <location>
        <begin position="43"/>
        <end position="61"/>
    </location>
</feature>
<organism evidence="3 4">
    <name type="scientific">Anaerobacillus alkaliphilus</name>
    <dbReference type="NCBI Taxonomy" id="1548597"/>
    <lineage>
        <taxon>Bacteria</taxon>
        <taxon>Bacillati</taxon>
        <taxon>Bacillota</taxon>
        <taxon>Bacilli</taxon>
        <taxon>Bacillales</taxon>
        <taxon>Bacillaceae</taxon>
        <taxon>Anaerobacillus</taxon>
    </lineage>
</organism>
<evidence type="ECO:0000256" key="1">
    <source>
        <dbReference type="SAM" id="Phobius"/>
    </source>
</evidence>
<gene>
    <name evidence="3" type="ORF">DS745_06945</name>
</gene>
<dbReference type="AlphaFoldDB" id="A0A4Q0VVC4"/>
<evidence type="ECO:0000313" key="4">
    <source>
        <dbReference type="Proteomes" id="UP000290649"/>
    </source>
</evidence>
<dbReference type="RefSeq" id="WP_129077538.1">
    <property type="nucleotide sequence ID" value="NZ_QOUX01000025.1"/>
</dbReference>
<sequence>MIEREFEKEKKRLEEMTAPPELENRLRSALATTTPKPKRYSPIWKSIAVALILFTFIGYNYNAFAYYGKQLFGFDELMSDTLLQLNEDGMGQAVEKSIELDNDTVLTINGIMTDANRTIIYYTLTNPKGLDLDHDYFRVGSITGLFTNASVISTTWSLSDSGTEIKGTMDFEPVSPFAKTLTVNLREHDEGISFPYNPKLALQTQLKSSINKTITVDKGNVRFEKIIATPTMTLVEGILNVDNFDRVPLGLHGIELLANGEPVAILGSGATSSIRGTKFEIRYDALPKEINSLELLIKDFVGYQNVAETYSLDKAQFLVGDKDLLVKNIEIASRGVEIELATDLDVMLDGVQIGSGAERVSLTTTRNQYTTEINNREMKVRTLIFETDMVPDDLFIQGYHYQKQYNEKITILLK</sequence>
<dbReference type="Proteomes" id="UP000290649">
    <property type="component" value="Unassembled WGS sequence"/>
</dbReference>
<evidence type="ECO:0000313" key="3">
    <source>
        <dbReference type="EMBL" id="RXJ02433.1"/>
    </source>
</evidence>
<keyword evidence="4" id="KW-1185">Reference proteome</keyword>
<keyword evidence="1" id="KW-1133">Transmembrane helix</keyword>
<feature type="domain" description="DUF4179" evidence="2">
    <location>
        <begin position="43"/>
        <end position="124"/>
    </location>
</feature>
<accession>A0A4Q0VVC4</accession>
<dbReference type="OrthoDB" id="2961302at2"/>